<evidence type="ECO:0000313" key="2">
    <source>
        <dbReference type="Proteomes" id="UP000002061"/>
    </source>
</evidence>
<dbReference type="Gene3D" id="3.40.50.12090">
    <property type="match status" value="1"/>
</dbReference>
<sequence>MKKLLLVLLSLLALTYVSAETVVLVSDNSADYATALAIAEALNATIVTTEWGIYNESLITKIENLTPDNVIIVGGPLAVVENYTKALEDYGINVERVGGKDRYQTNAIALNQFKLMLQKRFKNMSACICYGYDDIALNESINLVANGSVPILTNGLNLSVNPKELNISKAIVIENPVCPCNMTKIKIMLQNKFKIKVMEKFIPKERIRLMLMNKIKMFEHKLVRLKISGNVTKLEEELNEVKQLIEQNKLEEAFRIMVKLDNEFRVMVKMEHMGRVKTMMKIEKGKNKINITNKMENVTVGKKLGEKPEVKKGYMK</sequence>
<dbReference type="AlphaFoldDB" id="D5VSZ0"/>
<dbReference type="OrthoDB" id="86217at2157"/>
<dbReference type="KEGG" id="mif:Metin_1035"/>
<dbReference type="STRING" id="573063.Metin_1035"/>
<dbReference type="PANTHER" id="PTHR30032:SF1">
    <property type="entry name" value="N-ACETYLMURAMOYL-L-ALANINE AMIDASE LYTC"/>
    <property type="match status" value="1"/>
</dbReference>
<evidence type="ECO:0000313" key="1">
    <source>
        <dbReference type="EMBL" id="ADG13693.1"/>
    </source>
</evidence>
<keyword evidence="2" id="KW-1185">Reference proteome</keyword>
<dbReference type="GeneID" id="9132053"/>
<accession>D5VSZ0</accession>
<proteinExistence type="predicted"/>
<dbReference type="HOGENOM" id="CLU_054697_0_0_2"/>
<reference evidence="1" key="1">
    <citation type="submission" date="2010-04" db="EMBL/GenBank/DDBJ databases">
        <title>Complete sequence of Methanocaldococcus infernus ME.</title>
        <authorList>
            <consortium name="US DOE Joint Genome Institute"/>
            <person name="Lucas S."/>
            <person name="Copeland A."/>
            <person name="Lapidus A."/>
            <person name="Cheng J.-F."/>
            <person name="Bruce D."/>
            <person name="Goodwin L."/>
            <person name="Pitluck S."/>
            <person name="Munk A.C."/>
            <person name="Detter J.C."/>
            <person name="Han C."/>
            <person name="Tapia R."/>
            <person name="Land M."/>
            <person name="Hauser L."/>
            <person name="Kyrpides N."/>
            <person name="Mikhailova N."/>
            <person name="Sieprawska-Lupa M."/>
            <person name="Whitman W.B."/>
            <person name="Woyke T."/>
        </authorList>
    </citation>
    <scope>NUCLEOTIDE SEQUENCE [LARGE SCALE GENOMIC DNA]</scope>
    <source>
        <strain evidence="1">ME</strain>
    </source>
</reference>
<dbReference type="EMBL" id="CP002009">
    <property type="protein sequence ID" value="ADG13693.1"/>
    <property type="molecule type" value="Genomic_DNA"/>
</dbReference>
<name>D5VSZ0_METIM</name>
<dbReference type="InterPro" id="IPR051922">
    <property type="entry name" value="Bact_Sporulation_Assoc"/>
</dbReference>
<protein>
    <submittedName>
        <fullName evidence="1">Cell wall binding repeat 2-containing protein</fullName>
    </submittedName>
</protein>
<gene>
    <name evidence="1" type="ordered locus">Metin_1035</name>
</gene>
<dbReference type="eggNOG" id="arCOG00388">
    <property type="taxonomic scope" value="Archaea"/>
</dbReference>
<organism evidence="1 2">
    <name type="scientific">Methanocaldococcus infernus (strain DSM 11812 / JCM 15783 / ME)</name>
    <dbReference type="NCBI Taxonomy" id="573063"/>
    <lineage>
        <taxon>Archaea</taxon>
        <taxon>Methanobacteriati</taxon>
        <taxon>Methanobacteriota</taxon>
        <taxon>Methanomada group</taxon>
        <taxon>Methanococci</taxon>
        <taxon>Methanococcales</taxon>
        <taxon>Methanocaldococcaceae</taxon>
        <taxon>Methanocaldococcus</taxon>
    </lineage>
</organism>
<dbReference type="Proteomes" id="UP000002061">
    <property type="component" value="Chromosome"/>
</dbReference>
<dbReference type="PANTHER" id="PTHR30032">
    <property type="entry name" value="N-ACETYLMURAMOYL-L-ALANINE AMIDASE-RELATED"/>
    <property type="match status" value="1"/>
</dbReference>
<dbReference type="RefSeq" id="WP_013100438.1">
    <property type="nucleotide sequence ID" value="NC_014122.1"/>
</dbReference>